<evidence type="ECO:0000313" key="2">
    <source>
        <dbReference type="EMBL" id="AJG23307.1"/>
    </source>
</evidence>
<dbReference type="EMBL" id="CP010537">
    <property type="protein sequence ID" value="AJG23307.1"/>
    <property type="molecule type" value="Genomic_DNA"/>
</dbReference>
<accession>A0A0C4YCI1</accession>
<feature type="transmembrane region" description="Helical" evidence="1">
    <location>
        <begin position="37"/>
        <end position="58"/>
    </location>
</feature>
<protein>
    <submittedName>
        <fullName evidence="2">Uncharacterized protein</fullName>
    </submittedName>
</protein>
<dbReference type="KEGG" id="cbw:RR42_s1719"/>
<dbReference type="Proteomes" id="UP000031843">
    <property type="component" value="Chromosome secondary"/>
</dbReference>
<keyword evidence="1" id="KW-0472">Membrane</keyword>
<proteinExistence type="predicted"/>
<dbReference type="STRING" id="68895.RR42_s1719"/>
<dbReference type="RefSeq" id="WP_043355071.1">
    <property type="nucleotide sequence ID" value="NZ_CP010537.1"/>
</dbReference>
<keyword evidence="1" id="KW-0812">Transmembrane</keyword>
<name>A0A0C4YCI1_9BURK</name>
<sequence length="60" mass="6252">MTPITSPVYCADTASRMRVSGRISLHERKHMDSGPSMIVLGAVVLGAVVLGPLLAFGLDG</sequence>
<keyword evidence="1" id="KW-1133">Transmembrane helix</keyword>
<gene>
    <name evidence="2" type="ORF">RR42_s1719</name>
</gene>
<reference evidence="2 3" key="1">
    <citation type="journal article" date="2015" name="Genome Announc.">
        <title>Complete Genome Sequence of Cupriavidus basilensis 4G11, Isolated from the Oak Ridge Field Research Center Site.</title>
        <authorList>
            <person name="Ray J."/>
            <person name="Waters R.J."/>
            <person name="Skerker J.M."/>
            <person name="Kuehl J.V."/>
            <person name="Price M.N."/>
            <person name="Huang J."/>
            <person name="Chakraborty R."/>
            <person name="Arkin A.P."/>
            <person name="Deutschbauer A."/>
        </authorList>
    </citation>
    <scope>NUCLEOTIDE SEQUENCE [LARGE SCALE GENOMIC DNA]</scope>
    <source>
        <strain evidence="2">4G11</strain>
    </source>
</reference>
<organism evidence="2 3">
    <name type="scientific">Cupriavidus basilensis</name>
    <dbReference type="NCBI Taxonomy" id="68895"/>
    <lineage>
        <taxon>Bacteria</taxon>
        <taxon>Pseudomonadati</taxon>
        <taxon>Pseudomonadota</taxon>
        <taxon>Betaproteobacteria</taxon>
        <taxon>Burkholderiales</taxon>
        <taxon>Burkholderiaceae</taxon>
        <taxon>Cupriavidus</taxon>
    </lineage>
</organism>
<evidence type="ECO:0000313" key="3">
    <source>
        <dbReference type="Proteomes" id="UP000031843"/>
    </source>
</evidence>
<keyword evidence="3" id="KW-1185">Reference proteome</keyword>
<dbReference type="AlphaFoldDB" id="A0A0C4YCI1"/>
<evidence type="ECO:0000256" key="1">
    <source>
        <dbReference type="SAM" id="Phobius"/>
    </source>
</evidence>